<gene>
    <name evidence="1" type="ORF">H9867_04935</name>
</gene>
<proteinExistence type="predicted"/>
<dbReference type="Gene3D" id="2.70.98.10">
    <property type="match status" value="1"/>
</dbReference>
<dbReference type="AlphaFoldDB" id="A0A9D1RYW0"/>
<dbReference type="InterPro" id="IPR008183">
    <property type="entry name" value="Aldose_1/G6P_1-epimerase"/>
</dbReference>
<dbReference type="InterPro" id="IPR011013">
    <property type="entry name" value="Gal_mutarotase_sf_dom"/>
</dbReference>
<reference evidence="1" key="2">
    <citation type="submission" date="2021-04" db="EMBL/GenBank/DDBJ databases">
        <authorList>
            <person name="Gilroy R."/>
        </authorList>
    </citation>
    <scope>NUCLEOTIDE SEQUENCE</scope>
    <source>
        <strain evidence="1">4376</strain>
    </source>
</reference>
<dbReference type="Proteomes" id="UP000824189">
    <property type="component" value="Unassembled WGS sequence"/>
</dbReference>
<organism evidence="1 2">
    <name type="scientific">Candidatus Corynebacterium gallistercoris</name>
    <dbReference type="NCBI Taxonomy" id="2838530"/>
    <lineage>
        <taxon>Bacteria</taxon>
        <taxon>Bacillati</taxon>
        <taxon>Actinomycetota</taxon>
        <taxon>Actinomycetes</taxon>
        <taxon>Mycobacteriales</taxon>
        <taxon>Corynebacteriaceae</taxon>
        <taxon>Corynebacterium</taxon>
    </lineage>
</organism>
<accession>A0A9D1RYW0</accession>
<dbReference type="EMBL" id="DXFZ01000057">
    <property type="protein sequence ID" value="HIW95813.1"/>
    <property type="molecule type" value="Genomic_DNA"/>
</dbReference>
<evidence type="ECO:0000313" key="1">
    <source>
        <dbReference type="EMBL" id="HIW95813.1"/>
    </source>
</evidence>
<sequence length="282" mass="30565">MGDMIAVHAGPYEATVNPDTAGLESLTFHGRPLVLGYEGEVPMSAGEILLPWPNRTADGIFSHDGVMVELPINEPERATAIHGFASQVGWRVKDQSEGRVVLAGLASHKIWNLSLEVEYALDEGLTCQLTVRNEGERSFPLGVGWHPYVSAQGAALDECVLEYAPEANLPLDPHRNLPAGPEVPVGWERLDMAGTWLDHCFRGGGDVVLRGPEGGVRVWAEEHGWRQLFTADPAKSNGFPGVGRALAVEPMTCPPNALRSGVDLLRVEPGEQQRFRWGIVAA</sequence>
<protein>
    <submittedName>
        <fullName evidence="1">Aldose epimerase</fullName>
    </submittedName>
</protein>
<comment type="caution">
    <text evidence="1">The sequence shown here is derived from an EMBL/GenBank/DDBJ whole genome shotgun (WGS) entry which is preliminary data.</text>
</comment>
<dbReference type="GO" id="GO:0016853">
    <property type="term" value="F:isomerase activity"/>
    <property type="evidence" value="ECO:0007669"/>
    <property type="project" value="InterPro"/>
</dbReference>
<dbReference type="GO" id="GO:0030246">
    <property type="term" value="F:carbohydrate binding"/>
    <property type="evidence" value="ECO:0007669"/>
    <property type="project" value="InterPro"/>
</dbReference>
<dbReference type="InterPro" id="IPR014718">
    <property type="entry name" value="GH-type_carb-bd"/>
</dbReference>
<dbReference type="Pfam" id="PF01263">
    <property type="entry name" value="Aldose_epim"/>
    <property type="match status" value="1"/>
</dbReference>
<name>A0A9D1RYW0_9CORY</name>
<evidence type="ECO:0000313" key="2">
    <source>
        <dbReference type="Proteomes" id="UP000824189"/>
    </source>
</evidence>
<reference evidence="1" key="1">
    <citation type="journal article" date="2021" name="PeerJ">
        <title>Extensive microbial diversity within the chicken gut microbiome revealed by metagenomics and culture.</title>
        <authorList>
            <person name="Gilroy R."/>
            <person name="Ravi A."/>
            <person name="Getino M."/>
            <person name="Pursley I."/>
            <person name="Horton D.L."/>
            <person name="Alikhan N.F."/>
            <person name="Baker D."/>
            <person name="Gharbi K."/>
            <person name="Hall N."/>
            <person name="Watson M."/>
            <person name="Adriaenssens E.M."/>
            <person name="Foster-Nyarko E."/>
            <person name="Jarju S."/>
            <person name="Secka A."/>
            <person name="Antonio M."/>
            <person name="Oren A."/>
            <person name="Chaudhuri R.R."/>
            <person name="La Ragione R."/>
            <person name="Hildebrand F."/>
            <person name="Pallen M.J."/>
        </authorList>
    </citation>
    <scope>NUCLEOTIDE SEQUENCE</scope>
    <source>
        <strain evidence="1">4376</strain>
    </source>
</reference>
<dbReference type="GO" id="GO:0005975">
    <property type="term" value="P:carbohydrate metabolic process"/>
    <property type="evidence" value="ECO:0007669"/>
    <property type="project" value="InterPro"/>
</dbReference>
<dbReference type="SUPFAM" id="SSF74650">
    <property type="entry name" value="Galactose mutarotase-like"/>
    <property type="match status" value="1"/>
</dbReference>